<comment type="caution">
    <text evidence="1">The sequence shown here is derived from an EMBL/GenBank/DDBJ whole genome shotgun (WGS) entry which is preliminary data.</text>
</comment>
<dbReference type="OrthoDB" id="7282816at2"/>
<dbReference type="EMBL" id="VHJK01000001">
    <property type="protein sequence ID" value="TRD10582.1"/>
    <property type="molecule type" value="Genomic_DNA"/>
</dbReference>
<evidence type="ECO:0008006" key="3">
    <source>
        <dbReference type="Google" id="ProtNLM"/>
    </source>
</evidence>
<organism evidence="1 2">
    <name type="scientific">Erythrobacter insulae</name>
    <dbReference type="NCBI Taxonomy" id="2584124"/>
    <lineage>
        <taxon>Bacteria</taxon>
        <taxon>Pseudomonadati</taxon>
        <taxon>Pseudomonadota</taxon>
        <taxon>Alphaproteobacteria</taxon>
        <taxon>Sphingomonadales</taxon>
        <taxon>Erythrobacteraceae</taxon>
        <taxon>Erythrobacter/Porphyrobacter group</taxon>
        <taxon>Erythrobacter</taxon>
    </lineage>
</organism>
<proteinExistence type="predicted"/>
<name>A0A547P8W1_9SPHN</name>
<evidence type="ECO:0000313" key="1">
    <source>
        <dbReference type="EMBL" id="TRD10582.1"/>
    </source>
</evidence>
<dbReference type="AlphaFoldDB" id="A0A547P8W1"/>
<evidence type="ECO:0000313" key="2">
    <source>
        <dbReference type="Proteomes" id="UP000316343"/>
    </source>
</evidence>
<protein>
    <recommendedName>
        <fullName evidence="3">LysR family transcriptional regulator</fullName>
    </recommendedName>
</protein>
<gene>
    <name evidence="1" type="ORF">FGU71_00995</name>
</gene>
<reference evidence="1 2" key="1">
    <citation type="submission" date="2019-06" db="EMBL/GenBank/DDBJ databases">
        <title>Erythrobacter insulae sp. nov., isolated from a tidal flat.</title>
        <authorList>
            <person name="Yoon J.-H."/>
        </authorList>
    </citation>
    <scope>NUCLEOTIDE SEQUENCE [LARGE SCALE GENOMIC DNA]</scope>
    <source>
        <strain evidence="1 2">JBTF-M21</strain>
    </source>
</reference>
<dbReference type="Proteomes" id="UP000316343">
    <property type="component" value="Unassembled WGS sequence"/>
</dbReference>
<sequence length="160" mass="17753">MKHYAPPLKLPPFHAVQTRARSDGWTPLRQAQFIGHLAQTRSVSAAAKAISMSRESAYRLRARVGAEGFAAVWDMALARRDTAEGFAQVHAARMRALAALAPSRKVTLDALDWRIETGKFQVVMRAGRFHRVRHVLDNNALLCALRRAGLVDAKAMAMPR</sequence>
<dbReference type="RefSeq" id="WP_142786844.1">
    <property type="nucleotide sequence ID" value="NZ_VHJK01000001.1"/>
</dbReference>
<accession>A0A547P8W1</accession>
<keyword evidence="2" id="KW-1185">Reference proteome</keyword>